<comment type="caution">
    <text evidence="1">The sequence shown here is derived from an EMBL/GenBank/DDBJ whole genome shotgun (WGS) entry which is preliminary data.</text>
</comment>
<evidence type="ECO:0000313" key="1">
    <source>
        <dbReference type="EMBL" id="PIL32895.1"/>
    </source>
</evidence>
<dbReference type="OrthoDB" id="2756545at2759"/>
<accession>A0A2G8SGI4</accession>
<protein>
    <recommendedName>
        <fullName evidence="3">F-box domain-containing protein</fullName>
    </recommendedName>
</protein>
<reference evidence="1 2" key="1">
    <citation type="journal article" date="2015" name="Sci. Rep.">
        <title>Chromosome-level genome map provides insights into diverse defense mechanisms in the medicinal fungus Ganoderma sinense.</title>
        <authorList>
            <person name="Zhu Y."/>
            <person name="Xu J."/>
            <person name="Sun C."/>
            <person name="Zhou S."/>
            <person name="Xu H."/>
            <person name="Nelson D.R."/>
            <person name="Qian J."/>
            <person name="Song J."/>
            <person name="Luo H."/>
            <person name="Xiang L."/>
            <person name="Li Y."/>
            <person name="Xu Z."/>
            <person name="Ji A."/>
            <person name="Wang L."/>
            <person name="Lu S."/>
            <person name="Hayward A."/>
            <person name="Sun W."/>
            <person name="Li X."/>
            <person name="Schwartz D.C."/>
            <person name="Wang Y."/>
            <person name="Chen S."/>
        </authorList>
    </citation>
    <scope>NUCLEOTIDE SEQUENCE [LARGE SCALE GENOMIC DNA]</scope>
    <source>
        <strain evidence="1 2">ZZ0214-1</strain>
    </source>
</reference>
<proteinExistence type="predicted"/>
<dbReference type="Proteomes" id="UP000230002">
    <property type="component" value="Unassembled WGS sequence"/>
</dbReference>
<keyword evidence="2" id="KW-1185">Reference proteome</keyword>
<dbReference type="EMBL" id="AYKW01000009">
    <property type="protein sequence ID" value="PIL32895.1"/>
    <property type="molecule type" value="Genomic_DNA"/>
</dbReference>
<evidence type="ECO:0008006" key="3">
    <source>
        <dbReference type="Google" id="ProtNLM"/>
    </source>
</evidence>
<gene>
    <name evidence="1" type="ORF">GSI_05013</name>
</gene>
<dbReference type="AlphaFoldDB" id="A0A2G8SGI4"/>
<organism evidence="1 2">
    <name type="scientific">Ganoderma sinense ZZ0214-1</name>
    <dbReference type="NCBI Taxonomy" id="1077348"/>
    <lineage>
        <taxon>Eukaryota</taxon>
        <taxon>Fungi</taxon>
        <taxon>Dikarya</taxon>
        <taxon>Basidiomycota</taxon>
        <taxon>Agaricomycotina</taxon>
        <taxon>Agaricomycetes</taxon>
        <taxon>Polyporales</taxon>
        <taxon>Polyporaceae</taxon>
        <taxon>Ganoderma</taxon>
    </lineage>
</organism>
<name>A0A2G8SGI4_9APHY</name>
<evidence type="ECO:0000313" key="2">
    <source>
        <dbReference type="Proteomes" id="UP000230002"/>
    </source>
</evidence>
<sequence>MMFDSNPMVHPELSEKWRLPFDVVSVIMATPEPPLISALMKTCHTLYMEGPKHLLRDGVQLDSANRIILFARFMLTAKDPSRFSHFRKLDLRPRFPLDFPYAQKLLIDLLSHPSLALDTMILDNMTGRLDRGLDSVCGMLGTIQTLRHLVVLRVGEVSASLIQSLPSKLESLIMGVDANAGSRLDVMSVLRPFSDTLQTLLIKCTPSLPPTFSLTGTSSYFPFVRTFGIVVYDPVLELLANPAFARAFPSVTHLQLIPADPPTVPYRSPPLPQSRNTGTLPTPSSLMECSGALHHVYASALDCSLSTLRLWQHVLVRDLDLLRTVLGDTRPQHLCFGTQVDDVRQVLSILDALENHTPPRIDMTVLIPPSGSSWLSRLLKGPRDMVRTPPFLVVSLPLSNGSAATAGQPFLPPILFAASSNWLG</sequence>